<evidence type="ECO:0000313" key="3">
    <source>
        <dbReference type="Proteomes" id="UP000093366"/>
    </source>
</evidence>
<reference evidence="3" key="1">
    <citation type="submission" date="2016-07" db="EMBL/GenBank/DDBJ databases">
        <authorList>
            <person name="Florea S."/>
            <person name="Webb J.S."/>
            <person name="Jaromczyk J."/>
            <person name="Schardl C.L."/>
        </authorList>
    </citation>
    <scope>NUCLEOTIDE SEQUENCE [LARGE SCALE GENOMIC DNA]</scope>
    <source>
        <strain evidence="3">IPB1</strain>
    </source>
</reference>
<dbReference type="AlphaFoldDB" id="A0A1C0TWF3"/>
<comment type="caution">
    <text evidence="2">The sequence shown here is derived from an EMBL/GenBank/DDBJ whole genome shotgun (WGS) entry which is preliminary data.</text>
</comment>
<evidence type="ECO:0000313" key="2">
    <source>
        <dbReference type="EMBL" id="OCQ23658.1"/>
    </source>
</evidence>
<evidence type="ECO:0000259" key="1">
    <source>
        <dbReference type="Pfam" id="PF21837"/>
    </source>
</evidence>
<name>A0A1C0TWF3_9GAMM</name>
<dbReference type="RefSeq" id="WP_065789672.1">
    <property type="nucleotide sequence ID" value="NZ_MAUJ01000001.1"/>
</dbReference>
<proteinExistence type="predicted"/>
<dbReference type="InterPro" id="IPR054191">
    <property type="entry name" value="DUF6896"/>
</dbReference>
<dbReference type="EMBL" id="MAUJ01000001">
    <property type="protein sequence ID" value="OCQ23658.1"/>
    <property type="molecule type" value="Genomic_DNA"/>
</dbReference>
<dbReference type="Pfam" id="PF21837">
    <property type="entry name" value="DUF6896"/>
    <property type="match status" value="1"/>
</dbReference>
<gene>
    <name evidence="2" type="ORF">A7985_06870</name>
</gene>
<dbReference type="Proteomes" id="UP000093366">
    <property type="component" value="Unassembled WGS sequence"/>
</dbReference>
<feature type="domain" description="DUF6896" evidence="1">
    <location>
        <begin position="8"/>
        <end position="132"/>
    </location>
</feature>
<protein>
    <recommendedName>
        <fullName evidence="1">DUF6896 domain-containing protein</fullName>
    </recommendedName>
</protein>
<dbReference type="OrthoDB" id="8480543at2"/>
<sequence>MNKDLGILIDDYLDDVARGVELLKELTEGKPPLRAWRDNDIPQKGLLTSGVEYELHGVGCLLSYKDYDVDFDFGPDDRADGFDLWRLTQYVSERGGKYNMYTKSNNLKQDFEQAVKEGTISKSTHQYCNLYFYS</sequence>
<organism evidence="2 3">
    <name type="scientific">Pseudoalteromonas luteoviolacea</name>
    <dbReference type="NCBI Taxonomy" id="43657"/>
    <lineage>
        <taxon>Bacteria</taxon>
        <taxon>Pseudomonadati</taxon>
        <taxon>Pseudomonadota</taxon>
        <taxon>Gammaproteobacteria</taxon>
        <taxon>Alteromonadales</taxon>
        <taxon>Pseudoalteromonadaceae</taxon>
        <taxon>Pseudoalteromonas</taxon>
    </lineage>
</organism>
<accession>A0A1C0TWF3</accession>